<feature type="compositionally biased region" description="Low complexity" evidence="1">
    <location>
        <begin position="129"/>
        <end position="163"/>
    </location>
</feature>
<gene>
    <name evidence="2" type="ORF">BZA70DRAFT_293254</name>
</gene>
<feature type="region of interest" description="Disordered" evidence="1">
    <location>
        <begin position="558"/>
        <end position="591"/>
    </location>
</feature>
<feature type="region of interest" description="Disordered" evidence="1">
    <location>
        <begin position="381"/>
        <end position="418"/>
    </location>
</feature>
<feature type="region of interest" description="Disordered" evidence="1">
    <location>
        <begin position="1"/>
        <end position="164"/>
    </location>
</feature>
<evidence type="ECO:0008006" key="4">
    <source>
        <dbReference type="Google" id="ProtNLM"/>
    </source>
</evidence>
<evidence type="ECO:0000313" key="3">
    <source>
        <dbReference type="Proteomes" id="UP001498771"/>
    </source>
</evidence>
<protein>
    <recommendedName>
        <fullName evidence="4">Up-regulated during septation protein 1 domain-containing protein</fullName>
    </recommendedName>
</protein>
<dbReference type="EMBL" id="JBBJBU010000001">
    <property type="protein sequence ID" value="KAK7207952.1"/>
    <property type="molecule type" value="Genomic_DNA"/>
</dbReference>
<feature type="compositionally biased region" description="Polar residues" evidence="1">
    <location>
        <begin position="230"/>
        <end position="244"/>
    </location>
</feature>
<feature type="region of interest" description="Disordered" evidence="1">
    <location>
        <begin position="190"/>
        <end position="244"/>
    </location>
</feature>
<sequence>MGLTLRVKAKNDATLATKQESVNEAASSAPPRSPMSPEMPDSFVFRDLDRYPRIQQQQQTTATTTTTTISSSASSAPSNTTRPLPGPLQSAPRPQFPRRQSSVRTASSFHFTAQPRSGSDSSTADSFHTSVTSTASDRSDSVASSSRSPSVPNSTSSSASSTDAIPLEAVQVHLAAASRESTPRAIRISTVSSVSPRSSPPAATALTVSPSYSSSSPSPSSPTSSRSMSYNTAGSLPTSPAAYESTTLSSGTAAVDAGRLDFSDDTYVDDDDDAFDETGSSPGKSPTTVKKLDAFFGRTQSHIKKIHMPSSIKQASADTLSAVKSMSSPSAGNVHRSMAQYNYDLVETLQSELRLVSVELAASIKRELDLESLLDQYVTVNDDNDADDDNQVAELSDGSSSLADDDNYDDPDPAKDKFRRGLQFSPEKMQELEAKLRKERREKVQMRLEFQKTVEIEREGRREAEGRRKKLEEQLKSKSKTGKKDALITANIEANETIKSLELALEDSQRKLYNERMNSQNLEYMLTGMREELQEVSIRSPSELSMAARASSSMQMLQNGSHARSISESSARSFASSKGSSAAINAMTDPEEMRMRIKDLETQKSALQDALRSLKDRHEIELKRHAEKEATLQKHLVRSRELVKTAVSARKVTGEKDVLMLREQVAVMKSKLVGAQAGKDELQRNLLELKQQFESITQAHEASQSRQLSQSEQMSGQLATIQAQRDHYKALLEKLERDRQQMKEEHQRMTDTLHSNSQRISEFSSQIQKLVADNHAFSSTPYLGVSLFDQMKVGSTA</sequence>
<dbReference type="GeneID" id="90039920"/>
<evidence type="ECO:0000256" key="1">
    <source>
        <dbReference type="SAM" id="MobiDB-lite"/>
    </source>
</evidence>
<evidence type="ECO:0000313" key="2">
    <source>
        <dbReference type="EMBL" id="KAK7207952.1"/>
    </source>
</evidence>
<accession>A0ABR1FDL7</accession>
<dbReference type="RefSeq" id="XP_064770985.1">
    <property type="nucleotide sequence ID" value="XM_064914408.1"/>
</dbReference>
<feature type="region of interest" description="Disordered" evidence="1">
    <location>
        <begin position="268"/>
        <end position="287"/>
    </location>
</feature>
<proteinExistence type="predicted"/>
<comment type="caution">
    <text evidence="2">The sequence shown here is derived from an EMBL/GenBank/DDBJ whole genome shotgun (WGS) entry which is preliminary data.</text>
</comment>
<feature type="region of interest" description="Disordered" evidence="1">
    <location>
        <begin position="698"/>
        <end position="720"/>
    </location>
</feature>
<reference evidence="2 3" key="1">
    <citation type="submission" date="2024-03" db="EMBL/GenBank/DDBJ databases">
        <title>Genome-scale model development and genomic sequencing of the oleaginous clade Lipomyces.</title>
        <authorList>
            <consortium name="Lawrence Berkeley National Laboratory"/>
            <person name="Czajka J.J."/>
            <person name="Han Y."/>
            <person name="Kim J."/>
            <person name="Mondo S.J."/>
            <person name="Hofstad B.A."/>
            <person name="Robles A."/>
            <person name="Haridas S."/>
            <person name="Riley R."/>
            <person name="LaButti K."/>
            <person name="Pangilinan J."/>
            <person name="Andreopoulos W."/>
            <person name="Lipzen A."/>
            <person name="Yan J."/>
            <person name="Wang M."/>
            <person name="Ng V."/>
            <person name="Grigoriev I.V."/>
            <person name="Spatafora J.W."/>
            <person name="Magnuson J.K."/>
            <person name="Baker S.E."/>
            <person name="Pomraning K.R."/>
        </authorList>
    </citation>
    <scope>NUCLEOTIDE SEQUENCE [LARGE SCALE GENOMIC DNA]</scope>
    <source>
        <strain evidence="2 3">Phaff 52-87</strain>
    </source>
</reference>
<feature type="compositionally biased region" description="Acidic residues" evidence="1">
    <location>
        <begin position="382"/>
        <end position="391"/>
    </location>
</feature>
<feature type="compositionally biased region" description="Low complexity" evidence="1">
    <location>
        <begin position="558"/>
        <end position="583"/>
    </location>
</feature>
<name>A0ABR1FDL7_9ASCO</name>
<feature type="compositionally biased region" description="Polar residues" evidence="1">
    <location>
        <begin position="278"/>
        <end position="287"/>
    </location>
</feature>
<feature type="compositionally biased region" description="Low complexity" evidence="1">
    <location>
        <begin position="190"/>
        <end position="229"/>
    </location>
</feature>
<feature type="compositionally biased region" description="Low complexity" evidence="1">
    <location>
        <begin position="24"/>
        <end position="42"/>
    </location>
</feature>
<feature type="compositionally biased region" description="Polar residues" evidence="1">
    <location>
        <begin position="98"/>
        <end position="128"/>
    </location>
</feature>
<organism evidence="2 3">
    <name type="scientific">Myxozyma melibiosi</name>
    <dbReference type="NCBI Taxonomy" id="54550"/>
    <lineage>
        <taxon>Eukaryota</taxon>
        <taxon>Fungi</taxon>
        <taxon>Dikarya</taxon>
        <taxon>Ascomycota</taxon>
        <taxon>Saccharomycotina</taxon>
        <taxon>Lipomycetes</taxon>
        <taxon>Lipomycetales</taxon>
        <taxon>Lipomycetaceae</taxon>
        <taxon>Myxozyma</taxon>
    </lineage>
</organism>
<keyword evidence="3" id="KW-1185">Reference proteome</keyword>
<feature type="region of interest" description="Disordered" evidence="1">
    <location>
        <begin position="459"/>
        <end position="484"/>
    </location>
</feature>
<feature type="compositionally biased region" description="Low complexity" evidence="1">
    <location>
        <begin position="55"/>
        <end position="81"/>
    </location>
</feature>
<dbReference type="Proteomes" id="UP001498771">
    <property type="component" value="Unassembled WGS sequence"/>
</dbReference>